<evidence type="ECO:0000313" key="1">
    <source>
        <dbReference type="EMBL" id="KAJ7221301.1"/>
    </source>
</evidence>
<reference evidence="1" key="1">
    <citation type="submission" date="2023-03" db="EMBL/GenBank/DDBJ databases">
        <title>Massive genome expansion in bonnet fungi (Mycena s.s.) driven by repeated elements and novel gene families across ecological guilds.</title>
        <authorList>
            <consortium name="Lawrence Berkeley National Laboratory"/>
            <person name="Harder C.B."/>
            <person name="Miyauchi S."/>
            <person name="Viragh M."/>
            <person name="Kuo A."/>
            <person name="Thoen E."/>
            <person name="Andreopoulos B."/>
            <person name="Lu D."/>
            <person name="Skrede I."/>
            <person name="Drula E."/>
            <person name="Henrissat B."/>
            <person name="Morin E."/>
            <person name="Kohler A."/>
            <person name="Barry K."/>
            <person name="LaButti K."/>
            <person name="Morin E."/>
            <person name="Salamov A."/>
            <person name="Lipzen A."/>
            <person name="Mereny Z."/>
            <person name="Hegedus B."/>
            <person name="Baldrian P."/>
            <person name="Stursova M."/>
            <person name="Weitz H."/>
            <person name="Taylor A."/>
            <person name="Grigoriev I.V."/>
            <person name="Nagy L.G."/>
            <person name="Martin F."/>
            <person name="Kauserud H."/>
        </authorList>
    </citation>
    <scope>NUCLEOTIDE SEQUENCE</scope>
    <source>
        <strain evidence="1">9144</strain>
    </source>
</reference>
<dbReference type="Proteomes" id="UP001219525">
    <property type="component" value="Unassembled WGS sequence"/>
</dbReference>
<organism evidence="1 2">
    <name type="scientific">Mycena pura</name>
    <dbReference type="NCBI Taxonomy" id="153505"/>
    <lineage>
        <taxon>Eukaryota</taxon>
        <taxon>Fungi</taxon>
        <taxon>Dikarya</taxon>
        <taxon>Basidiomycota</taxon>
        <taxon>Agaricomycotina</taxon>
        <taxon>Agaricomycetes</taxon>
        <taxon>Agaricomycetidae</taxon>
        <taxon>Agaricales</taxon>
        <taxon>Marasmiineae</taxon>
        <taxon>Mycenaceae</taxon>
        <taxon>Mycena</taxon>
    </lineage>
</organism>
<accession>A0AAD6VT85</accession>
<gene>
    <name evidence="1" type="ORF">GGX14DRAFT_388490</name>
</gene>
<keyword evidence="2" id="KW-1185">Reference proteome</keyword>
<comment type="caution">
    <text evidence="1">The sequence shown here is derived from an EMBL/GenBank/DDBJ whole genome shotgun (WGS) entry which is preliminary data.</text>
</comment>
<sequence>MPVMSRTHSGSRTCPANSSGLILYEEPCGLFIPNTADCRTPLASLITGVLLIDTPPVNERTTINCTGFPVMTVGFYNVLGWTILSNDLSRSQNSTDRLSER</sequence>
<dbReference type="EMBL" id="JARJCW010000008">
    <property type="protein sequence ID" value="KAJ7221301.1"/>
    <property type="molecule type" value="Genomic_DNA"/>
</dbReference>
<name>A0AAD6VT85_9AGAR</name>
<protein>
    <submittedName>
        <fullName evidence="1">Uncharacterized protein</fullName>
    </submittedName>
</protein>
<evidence type="ECO:0000313" key="2">
    <source>
        <dbReference type="Proteomes" id="UP001219525"/>
    </source>
</evidence>
<dbReference type="AlphaFoldDB" id="A0AAD6VT85"/>
<proteinExistence type="predicted"/>